<dbReference type="GO" id="GO:0003676">
    <property type="term" value="F:nucleic acid binding"/>
    <property type="evidence" value="ECO:0007669"/>
    <property type="project" value="InterPro"/>
</dbReference>
<keyword evidence="8" id="KW-1015">Disulfide bond</keyword>
<dbReference type="InterPro" id="IPR003154">
    <property type="entry name" value="S1/P1nuclease"/>
</dbReference>
<evidence type="ECO:0000256" key="4">
    <source>
        <dbReference type="ARBA" id="ARBA00022722"/>
    </source>
</evidence>
<evidence type="ECO:0000313" key="11">
    <source>
        <dbReference type="EMBL" id="WVZ09464.1"/>
    </source>
</evidence>
<keyword evidence="4" id="KW-0540">Nuclease</keyword>
<name>A0AAQ3NFW2_VIGMU</name>
<evidence type="ECO:0000256" key="3">
    <source>
        <dbReference type="ARBA" id="ARBA00012562"/>
    </source>
</evidence>
<dbReference type="Proteomes" id="UP001374535">
    <property type="component" value="Chromosome 5"/>
</dbReference>
<dbReference type="InterPro" id="IPR008947">
    <property type="entry name" value="PLipase_C/P1_nuclease_dom_sf"/>
</dbReference>
<dbReference type="GO" id="GO:0000014">
    <property type="term" value="F:single-stranded DNA endodeoxyribonuclease activity"/>
    <property type="evidence" value="ECO:0007669"/>
    <property type="project" value="UniProtKB-ARBA"/>
</dbReference>
<dbReference type="Pfam" id="PF02265">
    <property type="entry name" value="S1-P1_nuclease"/>
    <property type="match status" value="1"/>
</dbReference>
<evidence type="ECO:0000256" key="9">
    <source>
        <dbReference type="ARBA" id="ARBA00023180"/>
    </source>
</evidence>
<evidence type="ECO:0000256" key="10">
    <source>
        <dbReference type="SAM" id="MobiDB-lite"/>
    </source>
</evidence>
<keyword evidence="7" id="KW-0378">Hydrolase</keyword>
<dbReference type="EMBL" id="CP144696">
    <property type="protein sequence ID" value="WVZ09464.1"/>
    <property type="molecule type" value="Genomic_DNA"/>
</dbReference>
<organism evidence="11 12">
    <name type="scientific">Vigna mungo</name>
    <name type="common">Black gram</name>
    <name type="synonym">Phaseolus mungo</name>
    <dbReference type="NCBI Taxonomy" id="3915"/>
    <lineage>
        <taxon>Eukaryota</taxon>
        <taxon>Viridiplantae</taxon>
        <taxon>Streptophyta</taxon>
        <taxon>Embryophyta</taxon>
        <taxon>Tracheophyta</taxon>
        <taxon>Spermatophyta</taxon>
        <taxon>Magnoliopsida</taxon>
        <taxon>eudicotyledons</taxon>
        <taxon>Gunneridae</taxon>
        <taxon>Pentapetalae</taxon>
        <taxon>rosids</taxon>
        <taxon>fabids</taxon>
        <taxon>Fabales</taxon>
        <taxon>Fabaceae</taxon>
        <taxon>Papilionoideae</taxon>
        <taxon>50 kb inversion clade</taxon>
        <taxon>NPAAA clade</taxon>
        <taxon>indigoferoid/millettioid clade</taxon>
        <taxon>Phaseoleae</taxon>
        <taxon>Vigna</taxon>
    </lineage>
</organism>
<accession>A0AAQ3NFW2</accession>
<evidence type="ECO:0000256" key="1">
    <source>
        <dbReference type="ARBA" id="ARBA00000245"/>
    </source>
</evidence>
<comment type="catalytic activity">
    <reaction evidence="1">
        <text>Endonucleolytic cleavage to 5'-phosphomononucleotide and 5'-phosphooligonucleotide end-products.</text>
        <dbReference type="EC" id="3.1.30.1"/>
    </reaction>
</comment>
<evidence type="ECO:0000256" key="7">
    <source>
        <dbReference type="ARBA" id="ARBA00022801"/>
    </source>
</evidence>
<feature type="compositionally biased region" description="Acidic residues" evidence="10">
    <location>
        <begin position="24"/>
        <end position="33"/>
    </location>
</feature>
<reference evidence="11 12" key="1">
    <citation type="journal article" date="2023" name="Life. Sci Alliance">
        <title>Evolutionary insights into 3D genome organization and epigenetic landscape of Vigna mungo.</title>
        <authorList>
            <person name="Junaid A."/>
            <person name="Singh B."/>
            <person name="Bhatia S."/>
        </authorList>
    </citation>
    <scope>NUCLEOTIDE SEQUENCE [LARGE SCALE GENOMIC DNA]</scope>
    <source>
        <strain evidence="11">Urdbean</strain>
    </source>
</reference>
<evidence type="ECO:0000256" key="6">
    <source>
        <dbReference type="ARBA" id="ARBA00022759"/>
    </source>
</evidence>
<feature type="region of interest" description="Disordered" evidence="10">
    <location>
        <begin position="1"/>
        <end position="60"/>
    </location>
</feature>
<dbReference type="PANTHER" id="PTHR33146:SF14">
    <property type="entry name" value="ENDONUCLEASE 1"/>
    <property type="match status" value="1"/>
</dbReference>
<keyword evidence="9" id="KW-0325">Glycoprotein</keyword>
<evidence type="ECO:0000313" key="12">
    <source>
        <dbReference type="Proteomes" id="UP001374535"/>
    </source>
</evidence>
<keyword evidence="5" id="KW-0479">Metal-binding</keyword>
<evidence type="ECO:0000256" key="5">
    <source>
        <dbReference type="ARBA" id="ARBA00022723"/>
    </source>
</evidence>
<keyword evidence="6" id="KW-0255">Endonuclease</keyword>
<sequence length="320" mass="35880">MGLKVPPKRGGGGSEKGLARDLSEAVEEEEESSSEMTQSTRTTKRGGGGSSRDDRSGRFGMGGSGTLILGYSPLISWESAEKVPKEFLKKLNEDLSSNAIISSSSSDNSIVSHDVLLFTYHGEYCFHVQIFDKNGVERLCLKETTQDKKGNDKSQLEKAQILSNHESPLCSIDLNVSYVAIPIVFWLKLIKKNAHISNGTPDNACSFQYSSKETAMIPMVWRICVASVVKNFTSQLMHYKEGTSNQRYNMTKALLFLSHFMGDIHQPMHVGFTTNKGGNTIKLRWFRHKFNLYHVRDREIILTALADYYHKDVSLLLQDI</sequence>
<evidence type="ECO:0000256" key="2">
    <source>
        <dbReference type="ARBA" id="ARBA00009547"/>
    </source>
</evidence>
<dbReference type="PANTHER" id="PTHR33146">
    <property type="entry name" value="ENDONUCLEASE 4"/>
    <property type="match status" value="1"/>
</dbReference>
<dbReference type="GO" id="GO:0004521">
    <property type="term" value="F:RNA endonuclease activity"/>
    <property type="evidence" value="ECO:0007669"/>
    <property type="project" value="UniProtKB-ARBA"/>
</dbReference>
<dbReference type="AlphaFoldDB" id="A0AAQ3NFW2"/>
<keyword evidence="12" id="KW-1185">Reference proteome</keyword>
<gene>
    <name evidence="11" type="ORF">V8G54_013994</name>
</gene>
<dbReference type="Gene3D" id="1.10.575.10">
    <property type="entry name" value="P1 Nuclease"/>
    <property type="match status" value="1"/>
</dbReference>
<proteinExistence type="inferred from homology"/>
<dbReference type="GO" id="GO:0006308">
    <property type="term" value="P:DNA catabolic process"/>
    <property type="evidence" value="ECO:0007669"/>
    <property type="project" value="InterPro"/>
</dbReference>
<protein>
    <recommendedName>
        <fullName evidence="3">Aspergillus nuclease S1</fullName>
        <ecNumber evidence="3">3.1.30.1</ecNumber>
    </recommendedName>
</protein>
<dbReference type="SUPFAM" id="SSF48537">
    <property type="entry name" value="Phospholipase C/P1 nuclease"/>
    <property type="match status" value="1"/>
</dbReference>
<dbReference type="GO" id="GO:0046872">
    <property type="term" value="F:metal ion binding"/>
    <property type="evidence" value="ECO:0007669"/>
    <property type="project" value="UniProtKB-KW"/>
</dbReference>
<comment type="similarity">
    <text evidence="2">Belongs to the nuclease type I family.</text>
</comment>
<evidence type="ECO:0000256" key="8">
    <source>
        <dbReference type="ARBA" id="ARBA00023157"/>
    </source>
</evidence>
<dbReference type="EC" id="3.1.30.1" evidence="3"/>